<evidence type="ECO:0000313" key="3">
    <source>
        <dbReference type="Proteomes" id="UP000765509"/>
    </source>
</evidence>
<gene>
    <name evidence="2" type="ORF">O181_064969</name>
</gene>
<proteinExistence type="predicted"/>
<dbReference type="OrthoDB" id="2506823at2759"/>
<evidence type="ECO:0000313" key="2">
    <source>
        <dbReference type="EMBL" id="MBW0525254.1"/>
    </source>
</evidence>
<organism evidence="2 3">
    <name type="scientific">Austropuccinia psidii MF-1</name>
    <dbReference type="NCBI Taxonomy" id="1389203"/>
    <lineage>
        <taxon>Eukaryota</taxon>
        <taxon>Fungi</taxon>
        <taxon>Dikarya</taxon>
        <taxon>Basidiomycota</taxon>
        <taxon>Pucciniomycotina</taxon>
        <taxon>Pucciniomycetes</taxon>
        <taxon>Pucciniales</taxon>
        <taxon>Sphaerophragmiaceae</taxon>
        <taxon>Austropuccinia</taxon>
    </lineage>
</organism>
<dbReference type="Proteomes" id="UP000765509">
    <property type="component" value="Unassembled WGS sequence"/>
</dbReference>
<dbReference type="EMBL" id="AVOT02031673">
    <property type="protein sequence ID" value="MBW0525254.1"/>
    <property type="molecule type" value="Genomic_DNA"/>
</dbReference>
<dbReference type="AlphaFoldDB" id="A0A9Q3EQ69"/>
<dbReference type="Gene3D" id="2.40.70.10">
    <property type="entry name" value="Acid Proteases"/>
    <property type="match status" value="1"/>
</dbReference>
<protein>
    <submittedName>
        <fullName evidence="2">Uncharacterized protein</fullName>
    </submittedName>
</protein>
<accession>A0A9Q3EQ69</accession>
<dbReference type="InterPro" id="IPR021109">
    <property type="entry name" value="Peptidase_aspartic_dom_sf"/>
</dbReference>
<name>A0A9Q3EQ69_9BASI</name>
<keyword evidence="3" id="KW-1185">Reference proteome</keyword>
<sequence>MIHKRILRKCGGDLEHSIRRRCIEHFSAEDYINAMEDIKPRKKIGRNWYKPPMDNKTSGKSIPKPNKPHDKALFKCHKFGSTSHFANTFPKKTRINEIELDKAEDTKETNNLSLHDSDSEPFKEEEILDELSIENINVSFEVTEAHTHLPQYSDECMDLIHVKDAKMQKTKPARGKVYTAGAYCITNIVINNRESKLHLDSGSFCTCVGKDYLDRIYTNWKEILMPIEGIKFSSASQDMHPLGIFKAEMIFPYPAGSIRLKVEFVVTDNCTSQHFILGNDYLNIYGIDINNHKDRCFTIGENKRQQFAFAPEKRKITVIRQVNDFNKGKFVSYQLIEAQIGTELTLEVKEELIEILF</sequence>
<feature type="region of interest" description="Disordered" evidence="1">
    <location>
        <begin position="45"/>
        <end position="66"/>
    </location>
</feature>
<evidence type="ECO:0000256" key="1">
    <source>
        <dbReference type="SAM" id="MobiDB-lite"/>
    </source>
</evidence>
<reference evidence="2" key="1">
    <citation type="submission" date="2021-03" db="EMBL/GenBank/DDBJ databases">
        <title>Draft genome sequence of rust myrtle Austropuccinia psidii MF-1, a brazilian biotype.</title>
        <authorList>
            <person name="Quecine M.C."/>
            <person name="Pachon D.M.R."/>
            <person name="Bonatelli M.L."/>
            <person name="Correr F.H."/>
            <person name="Franceschini L.M."/>
            <person name="Leite T.F."/>
            <person name="Margarido G.R.A."/>
            <person name="Almeida C.A."/>
            <person name="Ferrarezi J.A."/>
            <person name="Labate C.A."/>
        </authorList>
    </citation>
    <scope>NUCLEOTIDE SEQUENCE</scope>
    <source>
        <strain evidence="2">MF-1</strain>
    </source>
</reference>
<comment type="caution">
    <text evidence="2">The sequence shown here is derived from an EMBL/GenBank/DDBJ whole genome shotgun (WGS) entry which is preliminary data.</text>
</comment>